<evidence type="ECO:0000256" key="9">
    <source>
        <dbReference type="RuleBase" id="RU004386"/>
    </source>
</evidence>
<dbReference type="GO" id="GO:0004177">
    <property type="term" value="F:aminopeptidase activity"/>
    <property type="evidence" value="ECO:0007669"/>
    <property type="project" value="UniProtKB-KW"/>
</dbReference>
<dbReference type="AlphaFoldDB" id="A0A9D9DIV6"/>
<comment type="caution">
    <text evidence="11">The sequence shown here is derived from an EMBL/GenBank/DDBJ whole genome shotgun (WGS) entry which is preliminary data.</text>
</comment>
<evidence type="ECO:0000313" key="12">
    <source>
        <dbReference type="Proteomes" id="UP000823634"/>
    </source>
</evidence>
<dbReference type="EMBL" id="JADINA010000012">
    <property type="protein sequence ID" value="MBO8426029.1"/>
    <property type="molecule type" value="Genomic_DNA"/>
</dbReference>
<dbReference type="EC" id="3.4.11.-" evidence="10"/>
<dbReference type="GO" id="GO:0008237">
    <property type="term" value="F:metallopeptidase activity"/>
    <property type="evidence" value="ECO:0007669"/>
    <property type="project" value="UniProtKB-KW"/>
</dbReference>
<comment type="cofactor">
    <cofactor evidence="1 10">
        <name>Zn(2+)</name>
        <dbReference type="ChEBI" id="CHEBI:29105"/>
    </cofactor>
</comment>
<accession>A0A9D9DIV6</accession>
<evidence type="ECO:0000256" key="8">
    <source>
        <dbReference type="ARBA" id="ARBA00023049"/>
    </source>
</evidence>
<evidence type="ECO:0000256" key="1">
    <source>
        <dbReference type="ARBA" id="ARBA00001947"/>
    </source>
</evidence>
<dbReference type="GO" id="GO:0006508">
    <property type="term" value="P:proteolysis"/>
    <property type="evidence" value="ECO:0007669"/>
    <property type="project" value="UniProtKB-KW"/>
</dbReference>
<keyword evidence="3 9" id="KW-0031">Aminopeptidase</keyword>
<keyword evidence="5 9" id="KW-0479">Metal-binding</keyword>
<evidence type="ECO:0000256" key="6">
    <source>
        <dbReference type="ARBA" id="ARBA00022801"/>
    </source>
</evidence>
<dbReference type="SUPFAM" id="SSF53187">
    <property type="entry name" value="Zn-dependent exopeptidases"/>
    <property type="match status" value="1"/>
</dbReference>
<dbReference type="PRINTS" id="PR00932">
    <property type="entry name" value="AMINO1PTASE"/>
</dbReference>
<dbReference type="Gene3D" id="3.40.630.10">
    <property type="entry name" value="Zn peptidases"/>
    <property type="match status" value="1"/>
</dbReference>
<keyword evidence="8 9" id="KW-0482">Metalloprotease</keyword>
<dbReference type="PANTHER" id="PTHR28570">
    <property type="entry name" value="ASPARTYL AMINOPEPTIDASE"/>
    <property type="match status" value="1"/>
</dbReference>
<reference evidence="11" key="1">
    <citation type="submission" date="2020-10" db="EMBL/GenBank/DDBJ databases">
        <authorList>
            <person name="Gilroy R."/>
        </authorList>
    </citation>
    <scope>NUCLEOTIDE SEQUENCE</scope>
    <source>
        <strain evidence="11">17113</strain>
    </source>
</reference>
<proteinExistence type="inferred from homology"/>
<dbReference type="Pfam" id="PF02127">
    <property type="entry name" value="Peptidase_M18"/>
    <property type="match status" value="1"/>
</dbReference>
<name>A0A9D9DIV6_9FIRM</name>
<evidence type="ECO:0000256" key="4">
    <source>
        <dbReference type="ARBA" id="ARBA00022670"/>
    </source>
</evidence>
<gene>
    <name evidence="11" type="ORF">IAC61_01760</name>
</gene>
<dbReference type="Gene3D" id="2.30.250.10">
    <property type="entry name" value="Aminopeptidase i, Domain 2"/>
    <property type="match status" value="1"/>
</dbReference>
<dbReference type="GO" id="GO:0005737">
    <property type="term" value="C:cytoplasm"/>
    <property type="evidence" value="ECO:0007669"/>
    <property type="project" value="UniProtKB-ARBA"/>
</dbReference>
<evidence type="ECO:0000313" key="11">
    <source>
        <dbReference type="EMBL" id="MBO8426029.1"/>
    </source>
</evidence>
<comment type="similarity">
    <text evidence="2 9">Belongs to the peptidase M18 family.</text>
</comment>
<protein>
    <recommendedName>
        <fullName evidence="10">M18 family aminopeptidase</fullName>
        <ecNumber evidence="10">3.4.11.-</ecNumber>
    </recommendedName>
</protein>
<keyword evidence="7 9" id="KW-0862">Zinc</keyword>
<evidence type="ECO:0000256" key="3">
    <source>
        <dbReference type="ARBA" id="ARBA00022438"/>
    </source>
</evidence>
<dbReference type="PANTHER" id="PTHR28570:SF3">
    <property type="entry name" value="ASPARTYL AMINOPEPTIDASE"/>
    <property type="match status" value="1"/>
</dbReference>
<evidence type="ECO:0000256" key="5">
    <source>
        <dbReference type="ARBA" id="ARBA00022723"/>
    </source>
</evidence>
<dbReference type="SUPFAM" id="SSF101821">
    <property type="entry name" value="Aminopeptidase/glucanase lid domain"/>
    <property type="match status" value="1"/>
</dbReference>
<reference evidence="11" key="2">
    <citation type="journal article" date="2021" name="PeerJ">
        <title>Extensive microbial diversity within the chicken gut microbiome revealed by metagenomics and culture.</title>
        <authorList>
            <person name="Gilroy R."/>
            <person name="Ravi A."/>
            <person name="Getino M."/>
            <person name="Pursley I."/>
            <person name="Horton D.L."/>
            <person name="Alikhan N.F."/>
            <person name="Baker D."/>
            <person name="Gharbi K."/>
            <person name="Hall N."/>
            <person name="Watson M."/>
            <person name="Adriaenssens E.M."/>
            <person name="Foster-Nyarko E."/>
            <person name="Jarju S."/>
            <person name="Secka A."/>
            <person name="Antonio M."/>
            <person name="Oren A."/>
            <person name="Chaudhuri R.R."/>
            <person name="La Ragione R."/>
            <person name="Hildebrand F."/>
            <person name="Pallen M.J."/>
        </authorList>
    </citation>
    <scope>NUCLEOTIDE SEQUENCE</scope>
    <source>
        <strain evidence="11">17113</strain>
    </source>
</reference>
<sequence length="409" mass="43981">MEKFLSWMKEALENSSSVFVNAALAKKELEGKADVLQTRDGSSLFAAIYPKKVSAPRFAIYAAHLDSPCLKIKPRPVTYSGGLALLETEVYGGAIDYSLFDRPLYLSGRVIGKDLRPRLIESKEPFAYVPSLAIHYGRDVNSSFSVDPSLDLRAVISSSLPSAPFSFERYLLSLCPEAGEILGFDLYLVVKEKAKSVGLNSEFCLSPRLDDLSGAYAGVYAFANSPRADEDLIKVLVLFSGEEIGSSIYSGAAGDLLSEGLKQVASDLGFDLAKALPRSCLCSSDAAHAGHPNKLSLEDQCHPIRMGKGVALKYSASSAYSTSGLTGAYAKSICLDAGIPFQEYSIRSDLRSGSTLANISNSQVSIPSFDIGVPLLSMHSAVESCAYLDLGWMELFASSFFSNLKPMGE</sequence>
<evidence type="ECO:0000256" key="2">
    <source>
        <dbReference type="ARBA" id="ARBA00008290"/>
    </source>
</evidence>
<dbReference type="GO" id="GO:0008270">
    <property type="term" value="F:zinc ion binding"/>
    <property type="evidence" value="ECO:0007669"/>
    <property type="project" value="InterPro"/>
</dbReference>
<organism evidence="11 12">
    <name type="scientific">Candidatus Alloenteromonas pullistercoris</name>
    <dbReference type="NCBI Taxonomy" id="2840785"/>
    <lineage>
        <taxon>Bacteria</taxon>
        <taxon>Bacillati</taxon>
        <taxon>Bacillota</taxon>
        <taxon>Bacillota incertae sedis</taxon>
        <taxon>Candidatus Alloenteromonas</taxon>
    </lineage>
</organism>
<dbReference type="InterPro" id="IPR001948">
    <property type="entry name" value="Peptidase_M18"/>
</dbReference>
<keyword evidence="4 9" id="KW-0645">Protease</keyword>
<keyword evidence="6 9" id="KW-0378">Hydrolase</keyword>
<dbReference type="InterPro" id="IPR023358">
    <property type="entry name" value="Peptidase_M18_dom2"/>
</dbReference>
<dbReference type="Proteomes" id="UP000823634">
    <property type="component" value="Unassembled WGS sequence"/>
</dbReference>
<evidence type="ECO:0000256" key="7">
    <source>
        <dbReference type="ARBA" id="ARBA00022833"/>
    </source>
</evidence>
<evidence type="ECO:0000256" key="10">
    <source>
        <dbReference type="RuleBase" id="RU004387"/>
    </source>
</evidence>